<dbReference type="AlphaFoldDB" id="A0ABD3MV63"/>
<feature type="coiled-coil region" evidence="3">
    <location>
        <begin position="485"/>
        <end position="516"/>
    </location>
</feature>
<dbReference type="PANTHER" id="PTHR12203:SF35">
    <property type="entry name" value="PROTEIN O-GLUCOSYLTRANSFERASE 1"/>
    <property type="match status" value="1"/>
</dbReference>
<evidence type="ECO:0000259" key="6">
    <source>
        <dbReference type="SMART" id="SM00672"/>
    </source>
</evidence>
<reference evidence="7 8" key="1">
    <citation type="submission" date="2024-10" db="EMBL/GenBank/DDBJ databases">
        <title>Updated reference genomes for cyclostephanoid diatoms.</title>
        <authorList>
            <person name="Roberts W.R."/>
            <person name="Alverson A.J."/>
        </authorList>
    </citation>
    <scope>NUCLEOTIDE SEQUENCE [LARGE SCALE GENOMIC DNA]</scope>
    <source>
        <strain evidence="7 8">AJA276-08</strain>
    </source>
</reference>
<organism evidence="7 8">
    <name type="scientific">Stephanodiscus triporus</name>
    <dbReference type="NCBI Taxonomy" id="2934178"/>
    <lineage>
        <taxon>Eukaryota</taxon>
        <taxon>Sar</taxon>
        <taxon>Stramenopiles</taxon>
        <taxon>Ochrophyta</taxon>
        <taxon>Bacillariophyta</taxon>
        <taxon>Coscinodiscophyceae</taxon>
        <taxon>Thalassiosirophycidae</taxon>
        <taxon>Stephanodiscales</taxon>
        <taxon>Stephanodiscaceae</taxon>
        <taxon>Stephanodiscus</taxon>
    </lineage>
</organism>
<feature type="transmembrane region" description="Helical" evidence="5">
    <location>
        <begin position="63"/>
        <end position="83"/>
    </location>
</feature>
<accession>A0ABD3MV63</accession>
<gene>
    <name evidence="7" type="ORF">ACHAW5_006001</name>
</gene>
<dbReference type="Pfam" id="PF05686">
    <property type="entry name" value="Glyco_transf_90"/>
    <property type="match status" value="1"/>
</dbReference>
<comment type="caution">
    <text evidence="7">The sequence shown here is derived from an EMBL/GenBank/DDBJ whole genome shotgun (WGS) entry which is preliminary data.</text>
</comment>
<dbReference type="EMBL" id="JALLAZ020001693">
    <property type="protein sequence ID" value="KAL3767815.1"/>
    <property type="molecule type" value="Genomic_DNA"/>
</dbReference>
<feature type="compositionally biased region" description="Acidic residues" evidence="4">
    <location>
        <begin position="160"/>
        <end position="177"/>
    </location>
</feature>
<evidence type="ECO:0000256" key="3">
    <source>
        <dbReference type="SAM" id="Coils"/>
    </source>
</evidence>
<keyword evidence="5" id="KW-0472">Membrane</keyword>
<name>A0ABD3MV63_9STRA</name>
<evidence type="ECO:0000256" key="4">
    <source>
        <dbReference type="SAM" id="MobiDB-lite"/>
    </source>
</evidence>
<feature type="region of interest" description="Disordered" evidence="4">
    <location>
        <begin position="201"/>
        <end position="220"/>
    </location>
</feature>
<keyword evidence="3" id="KW-0175">Coiled coil</keyword>
<dbReference type="PANTHER" id="PTHR12203">
    <property type="entry name" value="KDEL LYS-ASP-GLU-LEU CONTAINING - RELATED"/>
    <property type="match status" value="1"/>
</dbReference>
<sequence length="766" mass="85104">MHNNNNCRPNAAKTIRLTWPQSLSVTDHKMRDGRRGGVGVGSAVLHEIFSGGSDAGMRRSVRAFLPAASALIALALCLPVLLVSDFDGDGFERRMRRIKRRSVANVDGGGGPSSKSSAAAAASAVVDALYEAPVRAATPAAREAVVREEDGDADLVVAPDEGDDGDDGEDDDVDEDDQQPRPSQWLGWGLFGLLRGAAQSGVVDGEEDAREPPSEFRLPDEIDEPLATLLGHHDPESSLPPYSLMDVVRTVHSFHDNIAVLVYDPPKDMFVMHYSENMRWTSGCRKLVTSMQMLANSLRLMFPERFVPDAPELAMSVSSGDYPALRVYGDKYPNEAHPGGSLSPVLTFGSVFREPVLPTTFIPMPMPQWNHLHCFHYWTLHGLVCPYYLPRGPENPEGLILGGESLGLAYDDLIPQVVWRGTDFSYLARFLPDLRRPDFDKDVASRIGEGQEGDRVGAAARSLAVKALRGVYDQLIPRWKGVVWTAEAERDAERTNNALERKARTIKLRREQQRLKGEMVLPWCNIKFARTVHTGENEAATEVEYYRRFAEYGIPAAGESMSLETLGTYKYHIDLGGGGGTTWSGTLEKLGLPGLLFHHVTPTEDYLHELLVPWVHYVPVEADLSDLREKYEWAEAHPRLARRISEAATALAASLGTPEGFEVMHRIFYAEPLKRVLEAYRPLERQRTREEGGKDGVDGDDTIGWREAGGENMMPILQCGGYYQHDCEHLVDDAQLSHLGRGVLWTRNEDKEGNEKVTEENEEEVR</sequence>
<dbReference type="Proteomes" id="UP001530315">
    <property type="component" value="Unassembled WGS sequence"/>
</dbReference>
<evidence type="ECO:0000256" key="1">
    <source>
        <dbReference type="ARBA" id="ARBA00010118"/>
    </source>
</evidence>
<keyword evidence="5" id="KW-1133">Transmembrane helix</keyword>
<feature type="region of interest" description="Disordered" evidence="4">
    <location>
        <begin position="139"/>
        <end position="183"/>
    </location>
</feature>
<evidence type="ECO:0000256" key="2">
    <source>
        <dbReference type="ARBA" id="ARBA00022679"/>
    </source>
</evidence>
<evidence type="ECO:0000256" key="5">
    <source>
        <dbReference type="SAM" id="Phobius"/>
    </source>
</evidence>
<dbReference type="SMART" id="SM00672">
    <property type="entry name" value="CAP10"/>
    <property type="match status" value="1"/>
</dbReference>
<dbReference type="GO" id="GO:0016740">
    <property type="term" value="F:transferase activity"/>
    <property type="evidence" value="ECO:0007669"/>
    <property type="project" value="UniProtKB-KW"/>
</dbReference>
<dbReference type="InterPro" id="IPR006598">
    <property type="entry name" value="CAP10"/>
</dbReference>
<protein>
    <recommendedName>
        <fullName evidence="6">Glycosyl transferase CAP10 domain-containing protein</fullName>
    </recommendedName>
</protein>
<dbReference type="InterPro" id="IPR051091">
    <property type="entry name" value="O-Glucosyltr/Glycosyltrsf_90"/>
</dbReference>
<evidence type="ECO:0000313" key="7">
    <source>
        <dbReference type="EMBL" id="KAL3767815.1"/>
    </source>
</evidence>
<feature type="domain" description="Glycosyl transferase CAP10" evidence="6">
    <location>
        <begin position="430"/>
        <end position="678"/>
    </location>
</feature>
<feature type="compositionally biased region" description="Basic and acidic residues" evidence="4">
    <location>
        <begin position="210"/>
        <end position="220"/>
    </location>
</feature>
<keyword evidence="8" id="KW-1185">Reference proteome</keyword>
<keyword evidence="5" id="KW-0812">Transmembrane</keyword>
<proteinExistence type="inferred from homology"/>
<keyword evidence="2" id="KW-0808">Transferase</keyword>
<evidence type="ECO:0000313" key="8">
    <source>
        <dbReference type="Proteomes" id="UP001530315"/>
    </source>
</evidence>
<comment type="similarity">
    <text evidence="1">Belongs to the glycosyltransferase 90 family.</text>
</comment>